<name>Q23RE2_TETTS</name>
<dbReference type="EMBL" id="GG662644">
    <property type="protein sequence ID" value="EAR99106.1"/>
    <property type="molecule type" value="Genomic_DNA"/>
</dbReference>
<dbReference type="Proteomes" id="UP000009168">
    <property type="component" value="Unassembled WGS sequence"/>
</dbReference>
<dbReference type="InParanoid" id="Q23RE2"/>
<dbReference type="GeneID" id="7838832"/>
<dbReference type="KEGG" id="tet:TTHERM_00388470"/>
<reference evidence="2" key="1">
    <citation type="journal article" date="2006" name="PLoS Biol.">
        <title>Macronuclear genome sequence of the ciliate Tetrahymena thermophila, a model eukaryote.</title>
        <authorList>
            <person name="Eisen J.A."/>
            <person name="Coyne R.S."/>
            <person name="Wu M."/>
            <person name="Wu D."/>
            <person name="Thiagarajan M."/>
            <person name="Wortman J.R."/>
            <person name="Badger J.H."/>
            <person name="Ren Q."/>
            <person name="Amedeo P."/>
            <person name="Jones K.M."/>
            <person name="Tallon L.J."/>
            <person name="Delcher A.L."/>
            <person name="Salzberg S.L."/>
            <person name="Silva J.C."/>
            <person name="Haas B.J."/>
            <person name="Majoros W.H."/>
            <person name="Farzad M."/>
            <person name="Carlton J.M."/>
            <person name="Smith R.K. Jr."/>
            <person name="Garg J."/>
            <person name="Pearlman R.E."/>
            <person name="Karrer K.M."/>
            <person name="Sun L."/>
            <person name="Manning G."/>
            <person name="Elde N.C."/>
            <person name="Turkewitz A.P."/>
            <person name="Asai D.J."/>
            <person name="Wilkes D.E."/>
            <person name="Wang Y."/>
            <person name="Cai H."/>
            <person name="Collins K."/>
            <person name="Stewart B.A."/>
            <person name="Lee S.R."/>
            <person name="Wilamowska K."/>
            <person name="Weinberg Z."/>
            <person name="Ruzzo W.L."/>
            <person name="Wloga D."/>
            <person name="Gaertig J."/>
            <person name="Frankel J."/>
            <person name="Tsao C.-C."/>
            <person name="Gorovsky M.A."/>
            <person name="Keeling P.J."/>
            <person name="Waller R.F."/>
            <person name="Patron N.J."/>
            <person name="Cherry J.M."/>
            <person name="Stover N.A."/>
            <person name="Krieger C.J."/>
            <person name="del Toro C."/>
            <person name="Ryder H.F."/>
            <person name="Williamson S.C."/>
            <person name="Barbeau R.A."/>
            <person name="Hamilton E.P."/>
            <person name="Orias E."/>
        </authorList>
    </citation>
    <scope>NUCLEOTIDE SEQUENCE [LARGE SCALE GENOMIC DNA]</scope>
    <source>
        <strain evidence="2">SB210</strain>
    </source>
</reference>
<gene>
    <name evidence="1" type="ORF">TTHERM_00388470</name>
</gene>
<dbReference type="RefSeq" id="XP_001019351.1">
    <property type="nucleotide sequence ID" value="XM_001019351.3"/>
</dbReference>
<protein>
    <submittedName>
        <fullName evidence="1">Uncharacterized protein</fullName>
    </submittedName>
</protein>
<evidence type="ECO:0000313" key="1">
    <source>
        <dbReference type="EMBL" id="EAR99106.1"/>
    </source>
</evidence>
<proteinExistence type="predicted"/>
<accession>Q23RE2</accession>
<dbReference type="AlphaFoldDB" id="Q23RE2"/>
<dbReference type="HOGENOM" id="CLU_611802_0_0_1"/>
<keyword evidence="2" id="KW-1185">Reference proteome</keyword>
<evidence type="ECO:0000313" key="2">
    <source>
        <dbReference type="Proteomes" id="UP000009168"/>
    </source>
</evidence>
<sequence>MIEFLEQSDKFICQIHRDQIPLFIQVDEDGSCSFQCQVCVAKNSFKSRRLVSIGQIFEKSKKAVIHNWPPLDDSSIYEKIEELFNQQQELSEIEEINKYFKQVKNKIISKLDEIEGIVIKKVNEYSHINLANVYNTMNQKEQIQQHMMNLDTFQQQMKQIIQKAFQDKNSNTQKLINTIAQFDDRYKFDKNVLDKFLTLQLEILGEIEQIIAQKSSQEDNQKLLNEMEKKQVLMLENLGSTILKDENEVVNRFSTKTLIAIEDEIKKNLETFSRSSNSLSDNKQLPDFDKYTSSYSSSSLTFKALNKNNSKSNLQQRITQSIQQKAFKLSKAIQQNGFSFKNIDPKESYYIGFIETYIDPIKNEQFTVNIKNLQNWIGIGLVEKEKINKDIPVQQNSGSSEAETINGYYMLSHNGYFWQQKQQKSQDKHGQFIFKSGDVVTVTIKGNLMVFEKQNYRHKFEIQISLSENSLFYPGFILYSQGDEIEFVKQEKNVYFEQIND</sequence>
<organism evidence="1 2">
    <name type="scientific">Tetrahymena thermophila (strain SB210)</name>
    <dbReference type="NCBI Taxonomy" id="312017"/>
    <lineage>
        <taxon>Eukaryota</taxon>
        <taxon>Sar</taxon>
        <taxon>Alveolata</taxon>
        <taxon>Ciliophora</taxon>
        <taxon>Intramacronucleata</taxon>
        <taxon>Oligohymenophorea</taxon>
        <taxon>Hymenostomatida</taxon>
        <taxon>Tetrahymenina</taxon>
        <taxon>Tetrahymenidae</taxon>
        <taxon>Tetrahymena</taxon>
    </lineage>
</organism>